<gene>
    <name evidence="1" type="ORF">EV192_101783</name>
</gene>
<dbReference type="EMBL" id="SLWS01000001">
    <property type="protein sequence ID" value="TCO64999.1"/>
    <property type="molecule type" value="Genomic_DNA"/>
</dbReference>
<accession>A0A4R2K594</accession>
<reference evidence="1 2" key="1">
    <citation type="submission" date="2019-03" db="EMBL/GenBank/DDBJ databases">
        <title>Genomic Encyclopedia of Type Strains, Phase IV (KMG-IV): sequencing the most valuable type-strain genomes for metagenomic binning, comparative biology and taxonomic classification.</title>
        <authorList>
            <person name="Goeker M."/>
        </authorList>
    </citation>
    <scope>NUCLEOTIDE SEQUENCE [LARGE SCALE GENOMIC DNA]</scope>
    <source>
        <strain evidence="1 2">DSM 45934</strain>
    </source>
</reference>
<organism evidence="1 2">
    <name type="scientific">Actinocrispum wychmicini</name>
    <dbReference type="NCBI Taxonomy" id="1213861"/>
    <lineage>
        <taxon>Bacteria</taxon>
        <taxon>Bacillati</taxon>
        <taxon>Actinomycetota</taxon>
        <taxon>Actinomycetes</taxon>
        <taxon>Pseudonocardiales</taxon>
        <taxon>Pseudonocardiaceae</taxon>
        <taxon>Actinocrispum</taxon>
    </lineage>
</organism>
<name>A0A4R2K594_9PSEU</name>
<proteinExistence type="predicted"/>
<dbReference type="Proteomes" id="UP000295680">
    <property type="component" value="Unassembled WGS sequence"/>
</dbReference>
<comment type="caution">
    <text evidence="1">The sequence shown here is derived from an EMBL/GenBank/DDBJ whole genome shotgun (WGS) entry which is preliminary data.</text>
</comment>
<protein>
    <submittedName>
        <fullName evidence="1">Uncharacterized protein</fullName>
    </submittedName>
</protein>
<dbReference type="AlphaFoldDB" id="A0A4R2K594"/>
<evidence type="ECO:0000313" key="2">
    <source>
        <dbReference type="Proteomes" id="UP000295680"/>
    </source>
</evidence>
<sequence length="61" mass="6952">MRPAYDARVARLFAKCPRHSACRFCRSRVGEIVFETTDEKGEHSGIVEYFAVLSQCKTVVE</sequence>
<keyword evidence="2" id="KW-1185">Reference proteome</keyword>
<evidence type="ECO:0000313" key="1">
    <source>
        <dbReference type="EMBL" id="TCO64999.1"/>
    </source>
</evidence>